<comment type="caution">
    <text evidence="1">The sequence shown here is derived from an EMBL/GenBank/DDBJ whole genome shotgun (WGS) entry which is preliminary data.</text>
</comment>
<gene>
    <name evidence="1" type="ORF">LCGC14_2962680</name>
</gene>
<feature type="non-terminal residue" evidence="1">
    <location>
        <position position="1"/>
    </location>
</feature>
<organism evidence="1">
    <name type="scientific">marine sediment metagenome</name>
    <dbReference type="NCBI Taxonomy" id="412755"/>
    <lineage>
        <taxon>unclassified sequences</taxon>
        <taxon>metagenomes</taxon>
        <taxon>ecological metagenomes</taxon>
    </lineage>
</organism>
<accession>A0A0F8XCL0</accession>
<evidence type="ECO:0000313" key="1">
    <source>
        <dbReference type="EMBL" id="KKK66578.1"/>
    </source>
</evidence>
<protein>
    <submittedName>
        <fullName evidence="1">Uncharacterized protein</fullName>
    </submittedName>
</protein>
<reference evidence="1" key="1">
    <citation type="journal article" date="2015" name="Nature">
        <title>Complex archaea that bridge the gap between prokaryotes and eukaryotes.</title>
        <authorList>
            <person name="Spang A."/>
            <person name="Saw J.H."/>
            <person name="Jorgensen S.L."/>
            <person name="Zaremba-Niedzwiedzka K."/>
            <person name="Martijn J."/>
            <person name="Lind A.E."/>
            <person name="van Eijk R."/>
            <person name="Schleper C."/>
            <person name="Guy L."/>
            <person name="Ettema T.J."/>
        </authorList>
    </citation>
    <scope>NUCLEOTIDE SEQUENCE</scope>
</reference>
<name>A0A0F8XCL0_9ZZZZ</name>
<proteinExistence type="predicted"/>
<dbReference type="AlphaFoldDB" id="A0A0F8XCL0"/>
<sequence>CEMCIGGTVLLSGVEHGIDIVLDMALVDLLDIADRKGLDEAPDGVLVMLLGAVGMPADMPKPFLDCDGNRFASTSQAGSQQVGFSLFVLPEIKGVSFLSKTGTSF</sequence>
<dbReference type="EMBL" id="LAZR01060011">
    <property type="protein sequence ID" value="KKK66578.1"/>
    <property type="molecule type" value="Genomic_DNA"/>
</dbReference>